<evidence type="ECO:0000313" key="3">
    <source>
        <dbReference type="Proteomes" id="UP000283805"/>
    </source>
</evidence>
<dbReference type="EMBL" id="RAPO01000001">
    <property type="protein sequence ID" value="RKD98233.1"/>
    <property type="molecule type" value="Genomic_DNA"/>
</dbReference>
<feature type="region of interest" description="Disordered" evidence="1">
    <location>
        <begin position="75"/>
        <end position="198"/>
    </location>
</feature>
<proteinExistence type="predicted"/>
<comment type="caution">
    <text evidence="2">The sequence shown here is derived from an EMBL/GenBank/DDBJ whole genome shotgun (WGS) entry which is preliminary data.</text>
</comment>
<dbReference type="OrthoDB" id="229248at2157"/>
<feature type="compositionally biased region" description="Acidic residues" evidence="1">
    <location>
        <begin position="110"/>
        <end position="127"/>
    </location>
</feature>
<evidence type="ECO:0000256" key="1">
    <source>
        <dbReference type="SAM" id="MobiDB-lite"/>
    </source>
</evidence>
<keyword evidence="3" id="KW-1185">Reference proteome</keyword>
<feature type="compositionally biased region" description="Acidic residues" evidence="1">
    <location>
        <begin position="181"/>
        <end position="198"/>
    </location>
</feature>
<sequence length="198" mass="21101">MPEFTDDDRGKPVENANGDRVGTIETVEDDIAYVRPNADAVDSIKSSIGWESRADEPLPLDHEAVAEVTDDAIRLEGSLLEHAPDDGGEESTADASTDRTEPAGSMSGMDETDVSEPMEDDESEPDEATDRGLSADPSELTDDASGFEVNPDDMDDEFQRSDATVDPEEDAQRSDAAVNPDDADDGSDADADTDEDGT</sequence>
<reference evidence="2 3" key="1">
    <citation type="submission" date="2018-09" db="EMBL/GenBank/DDBJ databases">
        <title>Genomic Encyclopedia of Archaeal and Bacterial Type Strains, Phase II (KMG-II): from individual species to whole genera.</title>
        <authorList>
            <person name="Goeker M."/>
        </authorList>
    </citation>
    <scope>NUCLEOTIDE SEQUENCE [LARGE SCALE GENOMIC DNA]</scope>
    <source>
        <strain evidence="2 3">DSM 13151</strain>
    </source>
</reference>
<name>A0A419WRW5_9EURY</name>
<evidence type="ECO:0000313" key="2">
    <source>
        <dbReference type="EMBL" id="RKD98233.1"/>
    </source>
</evidence>
<organism evidence="2 3">
    <name type="scientific">Halopiger aswanensis</name>
    <dbReference type="NCBI Taxonomy" id="148449"/>
    <lineage>
        <taxon>Archaea</taxon>
        <taxon>Methanobacteriati</taxon>
        <taxon>Methanobacteriota</taxon>
        <taxon>Stenosarchaea group</taxon>
        <taxon>Halobacteria</taxon>
        <taxon>Halobacteriales</taxon>
        <taxon>Natrialbaceae</taxon>
        <taxon>Halopiger</taxon>
    </lineage>
</organism>
<accession>A0A419WRW5</accession>
<dbReference type="Proteomes" id="UP000283805">
    <property type="component" value="Unassembled WGS sequence"/>
</dbReference>
<feature type="region of interest" description="Disordered" evidence="1">
    <location>
        <begin position="1"/>
        <end position="23"/>
    </location>
</feature>
<gene>
    <name evidence="2" type="ORF">ATJ93_1238</name>
</gene>
<dbReference type="AlphaFoldDB" id="A0A419WRW5"/>
<protein>
    <submittedName>
        <fullName evidence="2">Uncharacterized protein</fullName>
    </submittedName>
</protein>
<dbReference type="RefSeq" id="WP_120243678.1">
    <property type="nucleotide sequence ID" value="NZ_RAPO01000001.1"/>
</dbReference>